<sequence length="903" mass="101005">MLLVAVGEAAAGGDVAGEELWDKRASVRMTGTRFADPAASRTVDRTRRAENVVGIRLATARFARVLSRLAYEEFRARRRRTELGFEKKAEQQQAGLLARVGNRVRSIGSRGRSGVGRTIMKMEERRAQDGESDGEEEKKRKRREGRWRPAALRRKRVVVVVGLRGEVKVLEKKVPSSGSRQQGSKHLLTHDAKEREQREQREQRAQVEVAVPLHLTGLLDFWILDSGLTHAVLKVRRYVPNYLYTTAVDGYLVFHLMGSTEYGQAQATPDGPLTPSTNSSYFLSFGLGERGTKNRQWASTIDHQPPTHWDCTLLLLSASRIGPGGKGGEGWLMRQRPAQQTGVSKRPRAVEKEKERGREEEADDFLLVRSNRYSRREQEQRQRRIQDPDARCHNERSPNSAPNRVSANNRCLFPILCNRPASNWLDLYPYPVWKECSLPSFFSTQYCGYLPPYKSHFVYMQKAHPPSSYTPSKTVTAPWVRPVQHGNAKTTNFNTPQGNLKSQVRLPLLLSLSSLFACAGRARGLDVPRLYIELYLPWYVLPHCRCSSPQGGFNIPVGATKQILITHFTVLFPTPFSHNGAIISRGSLRKPHIVFPVDDCAYAFAAGADGTLKQTSSPRGRVPLLRSASYSARKYPIDSAVRCSVSHPSLGKPDTMMAVRPHLGLVFSSNFILPEPPNCYHLRPDLPMVPTGVVHTLIFAHSFSKEEGFKQGKSGNQYWIPVQVAPSEDVPGANHKSRFLVRTVTAGIFEYTCWGPGLTETKSRTDLARAENVNTRLITSTASRSSPSHLGNLHHLLHLPIITDGWASVEIANAPTGLRIGRGCETRALIGGLPCRIHPDTTFGHHNGTVVVREGWENESRPLSEAWFIDTVRYASDPAGEQNIQNGRNHRPPANPERQIFLR</sequence>
<accession>A0AAI9VEG3</accession>
<feature type="region of interest" description="Disordered" evidence="1">
    <location>
        <begin position="879"/>
        <end position="903"/>
    </location>
</feature>
<dbReference type="Proteomes" id="UP001239213">
    <property type="component" value="Unassembled WGS sequence"/>
</dbReference>
<evidence type="ECO:0000313" key="2">
    <source>
        <dbReference type="EMBL" id="KAK1481815.1"/>
    </source>
</evidence>
<feature type="compositionally biased region" description="Low complexity" evidence="1">
    <location>
        <begin position="108"/>
        <end position="117"/>
    </location>
</feature>
<gene>
    <name evidence="2" type="ORF">CCUS01_15921</name>
</gene>
<feature type="compositionally biased region" description="Basic and acidic residues" evidence="1">
    <location>
        <begin position="188"/>
        <end position="204"/>
    </location>
</feature>
<protein>
    <submittedName>
        <fullName evidence="2">Uncharacterized protein</fullName>
    </submittedName>
</protein>
<feature type="compositionally biased region" description="Basic and acidic residues" evidence="1">
    <location>
        <begin position="120"/>
        <end position="129"/>
    </location>
</feature>
<reference evidence="2" key="1">
    <citation type="submission" date="2016-11" db="EMBL/GenBank/DDBJ databases">
        <title>The genome sequence of Colletotrichum cuscutae.</title>
        <authorList>
            <person name="Baroncelli R."/>
        </authorList>
    </citation>
    <scope>NUCLEOTIDE SEQUENCE</scope>
    <source>
        <strain evidence="2">IMI 304802</strain>
    </source>
</reference>
<organism evidence="2 3">
    <name type="scientific">Colletotrichum cuscutae</name>
    <dbReference type="NCBI Taxonomy" id="1209917"/>
    <lineage>
        <taxon>Eukaryota</taxon>
        <taxon>Fungi</taxon>
        <taxon>Dikarya</taxon>
        <taxon>Ascomycota</taxon>
        <taxon>Pezizomycotina</taxon>
        <taxon>Sordariomycetes</taxon>
        <taxon>Hypocreomycetidae</taxon>
        <taxon>Glomerellales</taxon>
        <taxon>Glomerellaceae</taxon>
        <taxon>Colletotrichum</taxon>
        <taxon>Colletotrichum acutatum species complex</taxon>
    </lineage>
</organism>
<dbReference type="AlphaFoldDB" id="A0AAI9VEG3"/>
<comment type="caution">
    <text evidence="2">The sequence shown here is derived from an EMBL/GenBank/DDBJ whole genome shotgun (WGS) entry which is preliminary data.</text>
</comment>
<feature type="compositionally biased region" description="Basic and acidic residues" evidence="1">
    <location>
        <begin position="348"/>
        <end position="359"/>
    </location>
</feature>
<evidence type="ECO:0000256" key="1">
    <source>
        <dbReference type="SAM" id="MobiDB-lite"/>
    </source>
</evidence>
<dbReference type="EMBL" id="MPDP01000096">
    <property type="protein sequence ID" value="KAK1481815.1"/>
    <property type="molecule type" value="Genomic_DNA"/>
</dbReference>
<feature type="compositionally biased region" description="Basic and acidic residues" evidence="1">
    <location>
        <begin position="374"/>
        <end position="396"/>
    </location>
</feature>
<feature type="region of interest" description="Disordered" evidence="1">
    <location>
        <begin position="108"/>
        <end position="145"/>
    </location>
</feature>
<feature type="region of interest" description="Disordered" evidence="1">
    <location>
        <begin position="172"/>
        <end position="204"/>
    </location>
</feature>
<name>A0AAI9VEG3_9PEZI</name>
<feature type="region of interest" description="Disordered" evidence="1">
    <location>
        <begin position="326"/>
        <end position="404"/>
    </location>
</feature>
<keyword evidence="3" id="KW-1185">Reference proteome</keyword>
<proteinExistence type="predicted"/>
<evidence type="ECO:0000313" key="3">
    <source>
        <dbReference type="Proteomes" id="UP001239213"/>
    </source>
</evidence>